<feature type="compositionally biased region" description="Pro residues" evidence="1">
    <location>
        <begin position="156"/>
        <end position="166"/>
    </location>
</feature>
<dbReference type="Proteomes" id="UP000007015">
    <property type="component" value="Chromosome 5"/>
</dbReference>
<feature type="region of interest" description="Disordered" evidence="1">
    <location>
        <begin position="150"/>
        <end position="192"/>
    </location>
</feature>
<feature type="compositionally biased region" description="Basic residues" evidence="1">
    <location>
        <begin position="170"/>
        <end position="184"/>
    </location>
</feature>
<dbReference type="Gramene" id="BGIOSGA018960-TA">
    <property type="protein sequence ID" value="BGIOSGA018960-PA"/>
    <property type="gene ID" value="BGIOSGA018960"/>
</dbReference>
<dbReference type="STRING" id="39946.B8AWX0"/>
<dbReference type="AlphaFoldDB" id="B8AWX0"/>
<dbReference type="HOGENOM" id="CLU_1417267_0_0_1"/>
<name>B8AWX0_ORYSI</name>
<gene>
    <name evidence="2" type="ORF">OsI_18134</name>
</gene>
<accession>B8AWX0</accession>
<evidence type="ECO:0000313" key="3">
    <source>
        <dbReference type="Proteomes" id="UP000007015"/>
    </source>
</evidence>
<keyword evidence="3" id="KW-1185">Reference proteome</keyword>
<dbReference type="OMA" id="NTRWLGC"/>
<evidence type="ECO:0000313" key="2">
    <source>
        <dbReference type="EMBL" id="EEC78369.1"/>
    </source>
</evidence>
<sequence>MAPASPAVMASRPDPGELQAFLRGLRTHHAVLCAHAFLLRRGLLLGHRTTAGILLSAATSTATSASRPAHAHAHAHLLRLLLHHLPPPLPLFSLDNALRALAPRLPFSALLSLFAASSAPPPRLPCPLLLPHAPLQSLLLLLPASPSSFRARPPRAAAPPRPPLLAPAPRRQRPPPFLRRRHPPPLRPQPVR</sequence>
<dbReference type="EMBL" id="CM000130">
    <property type="protein sequence ID" value="EEC78369.1"/>
    <property type="molecule type" value="Genomic_DNA"/>
</dbReference>
<reference evidence="2 3" key="1">
    <citation type="journal article" date="2005" name="PLoS Biol.">
        <title>The genomes of Oryza sativa: a history of duplications.</title>
        <authorList>
            <person name="Yu J."/>
            <person name="Wang J."/>
            <person name="Lin W."/>
            <person name="Li S."/>
            <person name="Li H."/>
            <person name="Zhou J."/>
            <person name="Ni P."/>
            <person name="Dong W."/>
            <person name="Hu S."/>
            <person name="Zeng C."/>
            <person name="Zhang J."/>
            <person name="Zhang Y."/>
            <person name="Li R."/>
            <person name="Xu Z."/>
            <person name="Li S."/>
            <person name="Li X."/>
            <person name="Zheng H."/>
            <person name="Cong L."/>
            <person name="Lin L."/>
            <person name="Yin J."/>
            <person name="Geng J."/>
            <person name="Li G."/>
            <person name="Shi J."/>
            <person name="Liu J."/>
            <person name="Lv H."/>
            <person name="Li J."/>
            <person name="Wang J."/>
            <person name="Deng Y."/>
            <person name="Ran L."/>
            <person name="Shi X."/>
            <person name="Wang X."/>
            <person name="Wu Q."/>
            <person name="Li C."/>
            <person name="Ren X."/>
            <person name="Wang J."/>
            <person name="Wang X."/>
            <person name="Li D."/>
            <person name="Liu D."/>
            <person name="Zhang X."/>
            <person name="Ji Z."/>
            <person name="Zhao W."/>
            <person name="Sun Y."/>
            <person name="Zhang Z."/>
            <person name="Bao J."/>
            <person name="Han Y."/>
            <person name="Dong L."/>
            <person name="Ji J."/>
            <person name="Chen P."/>
            <person name="Wu S."/>
            <person name="Liu J."/>
            <person name="Xiao Y."/>
            <person name="Bu D."/>
            <person name="Tan J."/>
            <person name="Yang L."/>
            <person name="Ye C."/>
            <person name="Zhang J."/>
            <person name="Xu J."/>
            <person name="Zhou Y."/>
            <person name="Yu Y."/>
            <person name="Zhang B."/>
            <person name="Zhuang S."/>
            <person name="Wei H."/>
            <person name="Liu B."/>
            <person name="Lei M."/>
            <person name="Yu H."/>
            <person name="Li Y."/>
            <person name="Xu H."/>
            <person name="Wei S."/>
            <person name="He X."/>
            <person name="Fang L."/>
            <person name="Zhang Z."/>
            <person name="Zhang Y."/>
            <person name="Huang X."/>
            <person name="Su Z."/>
            <person name="Tong W."/>
            <person name="Li J."/>
            <person name="Tong Z."/>
            <person name="Li S."/>
            <person name="Ye J."/>
            <person name="Wang L."/>
            <person name="Fang L."/>
            <person name="Lei T."/>
            <person name="Chen C."/>
            <person name="Chen H."/>
            <person name="Xu Z."/>
            <person name="Li H."/>
            <person name="Huang H."/>
            <person name="Zhang F."/>
            <person name="Xu H."/>
            <person name="Li N."/>
            <person name="Zhao C."/>
            <person name="Li S."/>
            <person name="Dong L."/>
            <person name="Huang Y."/>
            <person name="Li L."/>
            <person name="Xi Y."/>
            <person name="Qi Q."/>
            <person name="Li W."/>
            <person name="Zhang B."/>
            <person name="Hu W."/>
            <person name="Zhang Y."/>
            <person name="Tian X."/>
            <person name="Jiao Y."/>
            <person name="Liang X."/>
            <person name="Jin J."/>
            <person name="Gao L."/>
            <person name="Zheng W."/>
            <person name="Hao B."/>
            <person name="Liu S."/>
            <person name="Wang W."/>
            <person name="Yuan L."/>
            <person name="Cao M."/>
            <person name="McDermott J."/>
            <person name="Samudrala R."/>
            <person name="Wang J."/>
            <person name="Wong G.K."/>
            <person name="Yang H."/>
        </authorList>
    </citation>
    <scope>NUCLEOTIDE SEQUENCE [LARGE SCALE GENOMIC DNA]</scope>
    <source>
        <strain evidence="3">cv. 93-11</strain>
    </source>
</reference>
<organism evidence="2 3">
    <name type="scientific">Oryza sativa subsp. indica</name>
    <name type="common">Rice</name>
    <dbReference type="NCBI Taxonomy" id="39946"/>
    <lineage>
        <taxon>Eukaryota</taxon>
        <taxon>Viridiplantae</taxon>
        <taxon>Streptophyta</taxon>
        <taxon>Embryophyta</taxon>
        <taxon>Tracheophyta</taxon>
        <taxon>Spermatophyta</taxon>
        <taxon>Magnoliopsida</taxon>
        <taxon>Liliopsida</taxon>
        <taxon>Poales</taxon>
        <taxon>Poaceae</taxon>
        <taxon>BOP clade</taxon>
        <taxon>Oryzoideae</taxon>
        <taxon>Oryzeae</taxon>
        <taxon>Oryzinae</taxon>
        <taxon>Oryza</taxon>
        <taxon>Oryza sativa</taxon>
    </lineage>
</organism>
<evidence type="ECO:0000256" key="1">
    <source>
        <dbReference type="SAM" id="MobiDB-lite"/>
    </source>
</evidence>
<proteinExistence type="predicted"/>
<protein>
    <submittedName>
        <fullName evidence="2">Uncharacterized protein</fullName>
    </submittedName>
</protein>